<dbReference type="NCBIfam" id="TIGR03930">
    <property type="entry name" value="WXG100_ESAT6"/>
    <property type="match status" value="1"/>
</dbReference>
<dbReference type="Proteomes" id="UP001190465">
    <property type="component" value="Chromosome"/>
</dbReference>
<dbReference type="InterPro" id="IPR010310">
    <property type="entry name" value="T7SS_ESAT-6-like"/>
</dbReference>
<dbReference type="Gene3D" id="1.10.287.1060">
    <property type="entry name" value="ESAT-6-like"/>
    <property type="match status" value="1"/>
</dbReference>
<dbReference type="RefSeq" id="WP_308479536.1">
    <property type="nucleotide sequence ID" value="NZ_OY726397.1"/>
</dbReference>
<comment type="similarity">
    <text evidence="1">Belongs to the WXG100 family.</text>
</comment>
<keyword evidence="3" id="KW-1185">Reference proteome</keyword>
<organism evidence="2 3">
    <name type="scientific">[Mycobacterium] burgundiense</name>
    <dbReference type="NCBI Taxonomy" id="3064286"/>
    <lineage>
        <taxon>Bacteria</taxon>
        <taxon>Bacillati</taxon>
        <taxon>Actinomycetota</taxon>
        <taxon>Actinomycetes</taxon>
        <taxon>Mycobacteriales</taxon>
        <taxon>Mycobacteriaceae</taxon>
        <taxon>Mycolicibacterium</taxon>
    </lineage>
</organism>
<gene>
    <name evidence="2" type="ORF">MU0053_004227</name>
</gene>
<reference evidence="2 3" key="1">
    <citation type="submission" date="2023-08" db="EMBL/GenBank/DDBJ databases">
        <authorList>
            <person name="Folkvardsen B D."/>
            <person name="Norman A."/>
        </authorList>
    </citation>
    <scope>NUCLEOTIDE SEQUENCE [LARGE SCALE GENOMIC DNA]</scope>
    <source>
        <strain evidence="2 3">Mu0053</strain>
    </source>
</reference>
<dbReference type="EMBL" id="OY726397">
    <property type="protein sequence ID" value="CAJ1509566.1"/>
    <property type="molecule type" value="Genomic_DNA"/>
</dbReference>
<accession>A0ABM9M3H6</accession>
<proteinExistence type="inferred from homology"/>
<evidence type="ECO:0000256" key="1">
    <source>
        <dbReference type="RuleBase" id="RU362001"/>
    </source>
</evidence>
<dbReference type="Pfam" id="PF06013">
    <property type="entry name" value="WXG100"/>
    <property type="match status" value="1"/>
</dbReference>
<evidence type="ECO:0000313" key="2">
    <source>
        <dbReference type="EMBL" id="CAJ1509566.1"/>
    </source>
</evidence>
<evidence type="ECO:0000313" key="3">
    <source>
        <dbReference type="Proteomes" id="UP001190465"/>
    </source>
</evidence>
<name>A0ABM9M3H6_9MYCO</name>
<sequence length="96" mass="10814">MAEPFGVDLDRMMAVVERMADYQRVVESMLGEVETVVSNLHRNWDGAASRTHTEAHEQWRSGAEMMSQALDQLQRAGRHAHEAYSAAIESNGKIWA</sequence>
<dbReference type="InterPro" id="IPR036689">
    <property type="entry name" value="ESAT-6-like_sf"/>
</dbReference>
<dbReference type="SUPFAM" id="SSF140453">
    <property type="entry name" value="EsxAB dimer-like"/>
    <property type="match status" value="1"/>
</dbReference>
<protein>
    <recommendedName>
        <fullName evidence="1">ESAT-6-like protein</fullName>
    </recommendedName>
</protein>